<keyword evidence="1" id="KW-0472">Membrane</keyword>
<evidence type="ECO:0000313" key="2">
    <source>
        <dbReference type="EMBL" id="HGW91432.1"/>
    </source>
</evidence>
<feature type="transmembrane region" description="Helical" evidence="1">
    <location>
        <begin position="122"/>
        <end position="140"/>
    </location>
</feature>
<protein>
    <recommendedName>
        <fullName evidence="3">Tetratricopeptide repeat protein</fullName>
    </recommendedName>
</protein>
<comment type="caution">
    <text evidence="2">The sequence shown here is derived from an EMBL/GenBank/DDBJ whole genome shotgun (WGS) entry which is preliminary data.</text>
</comment>
<name>A0A7C4UC41_UNCW3</name>
<reference evidence="2" key="1">
    <citation type="journal article" date="2020" name="mSystems">
        <title>Genome- and Community-Level Interaction Insights into Carbon Utilization and Element Cycling Functions of Hydrothermarchaeota in Hydrothermal Sediment.</title>
        <authorList>
            <person name="Zhou Z."/>
            <person name="Liu Y."/>
            <person name="Xu W."/>
            <person name="Pan J."/>
            <person name="Luo Z.H."/>
            <person name="Li M."/>
        </authorList>
    </citation>
    <scope>NUCLEOTIDE SEQUENCE [LARGE SCALE GENOMIC DNA]</scope>
    <source>
        <strain evidence="2">SpSt-780</strain>
    </source>
</reference>
<evidence type="ECO:0008006" key="3">
    <source>
        <dbReference type="Google" id="ProtNLM"/>
    </source>
</evidence>
<evidence type="ECO:0000256" key="1">
    <source>
        <dbReference type="SAM" id="Phobius"/>
    </source>
</evidence>
<organism evidence="2">
    <name type="scientific">candidate division WOR-3 bacterium</name>
    <dbReference type="NCBI Taxonomy" id="2052148"/>
    <lineage>
        <taxon>Bacteria</taxon>
        <taxon>Bacteria division WOR-3</taxon>
    </lineage>
</organism>
<dbReference type="EMBL" id="DTHG01000031">
    <property type="protein sequence ID" value="HGW91432.1"/>
    <property type="molecule type" value="Genomic_DNA"/>
</dbReference>
<feature type="transmembrane region" description="Helical" evidence="1">
    <location>
        <begin position="170"/>
        <end position="187"/>
    </location>
</feature>
<keyword evidence="1" id="KW-1133">Transmembrane helix</keyword>
<gene>
    <name evidence="2" type="ORF">ENV67_02695</name>
</gene>
<dbReference type="AlphaFoldDB" id="A0A7C4UC41"/>
<proteinExistence type="predicted"/>
<keyword evidence="1" id="KW-0812">Transmembrane</keyword>
<accession>A0A7C4UC41</accession>
<sequence>MNYNEANYDEVVRIADTLLKEDTFSIDDEIDIRTYLSFSLVAIGDTSRARKEFIKILLKKPDYSLNPEFVSPKIISIFLIAKDEYLRIVKEMKEKIPPPLWYGIILPGTYQFKVESRLKGNIMKYSFISSSSGLILSFLSKEILHRIYLSKRDQEEIDKWYRYYNLSYKSTFFFSYTTGGIYIFNLLDCLSLRRYKKSVDY</sequence>